<accession>A0A284VRP8</accession>
<dbReference type="EMBL" id="FZMP01000203">
    <property type="protein sequence ID" value="SNQ61961.1"/>
    <property type="molecule type" value="Genomic_DNA"/>
</dbReference>
<evidence type="ECO:0000259" key="1">
    <source>
        <dbReference type="Pfam" id="PF13699"/>
    </source>
</evidence>
<dbReference type="Pfam" id="PF13699">
    <property type="entry name" value="eCIS_core"/>
    <property type="match status" value="1"/>
</dbReference>
<reference evidence="3" key="1">
    <citation type="submission" date="2017-06" db="EMBL/GenBank/DDBJ databases">
        <authorList>
            <person name="Cremers G."/>
        </authorList>
    </citation>
    <scope>NUCLEOTIDE SEQUENCE [LARGE SCALE GENOMIC DNA]</scope>
</reference>
<dbReference type="RefSeq" id="WP_096206586.1">
    <property type="nucleotide sequence ID" value="NZ_FZMP01000203.1"/>
</dbReference>
<evidence type="ECO:0000313" key="2">
    <source>
        <dbReference type="EMBL" id="SNQ61961.1"/>
    </source>
</evidence>
<feature type="domain" description="eCIS core" evidence="1">
    <location>
        <begin position="104"/>
        <end position="176"/>
    </location>
</feature>
<gene>
    <name evidence="2" type="ORF">MNV_560007</name>
</gene>
<proteinExistence type="predicted"/>
<sequence>MYLQRTAGNQAVQRLIRSGALQAKLRAGPPGDKYEEEADRVAQQVVAFKRTPSQHAGSTARITGACSLPDEGMNEIRRKTEPASGTSIIPVNDSYILNPGSGDPLNTSTRGSIESYTGADLSNVRVHNDSASHAAAGALNARAFTYREHIWLGRGESQTDLRLMAHETTHVLQQGAAIQRLPVAVTPAPQVIQRGLLDYIGDPKEKLLEKAAQWVENIPGFHLLTVILGKNPVTDKPVERNAINLIRGFLGLVPGGEAIFQNLQKSGAIEQAFAWLNDQIAKLNLTWDYIKSLFRQAWDALSATDIFSPGKAIEKIKAIFGPPLERIKNFAVAVGKKIAEFIFEGVLKLAGPLGTKVLEIVRKAGNVLSTIIHDPIGFVGNLIQAVRKGFDKFSANILVHLKEGLMKWLFGALAGAGLRLPQKFDLMGILSLVLQILALTYDRLRGLLVKAIGEKPVAYLEKTFEFLATLVTKGLGAAWEKLVEFLGDLKEMVLGGIRDWVVTTIVKKAITRIASMFNPVGAVIQAIIMVYDTIKFFIERFQQIAELANAVFESVANIAAGKVEAAASYVEKTMARTIPVIIGFLASLIGLGGISQKIKDIIKTIQGKVETALSKLVNFIVGKVKGLLGKGKEGKPQKAETPEERWDNGVKGVKAAVAKLEKEGASEEKIKAQLPKWTTDFGFKKLSLDTKVTPWVIEGEMNPHGTVSSVSSTAKAPTGKTRDDPIPMIWYKPVEEYPNAIVLRGKMGDEVIRFGKTKEFEIPNMDALIGIPGGAALRRYIIGQKIEVGVYPQFIPVVNKTVWKRVPSARIGENQPAFRALLKAHGYDMSARGEDVDHVKDLQFEGFDDFPNLWPLKSSVNQRSREFLNQKVTYKDDKGNLQELELGDPKLLNRFFKIVDMKKF</sequence>
<organism evidence="2 3">
    <name type="scientific">Candidatus Methanoperedens nitratireducens</name>
    <dbReference type="NCBI Taxonomy" id="1392998"/>
    <lineage>
        <taxon>Archaea</taxon>
        <taxon>Methanobacteriati</taxon>
        <taxon>Methanobacteriota</taxon>
        <taxon>Stenosarchaea group</taxon>
        <taxon>Methanomicrobia</taxon>
        <taxon>Methanosarcinales</taxon>
        <taxon>ANME-2 cluster</taxon>
        <taxon>Candidatus Methanoperedentaceae</taxon>
        <taxon>Candidatus Methanoperedens</taxon>
    </lineage>
</organism>
<name>A0A284VRP8_9EURY</name>
<keyword evidence="3" id="KW-1185">Reference proteome</keyword>
<dbReference type="Proteomes" id="UP000218615">
    <property type="component" value="Unassembled WGS sequence"/>
</dbReference>
<evidence type="ECO:0000313" key="3">
    <source>
        <dbReference type="Proteomes" id="UP000218615"/>
    </source>
</evidence>
<dbReference type="InterPro" id="IPR025295">
    <property type="entry name" value="eCIS_core_dom"/>
</dbReference>
<dbReference type="AlphaFoldDB" id="A0A284VRP8"/>
<protein>
    <recommendedName>
        <fullName evidence="1">eCIS core domain-containing protein</fullName>
    </recommendedName>
</protein>
<dbReference type="OrthoDB" id="137954at2157"/>